<evidence type="ECO:0000256" key="1">
    <source>
        <dbReference type="SAM" id="MobiDB-lite"/>
    </source>
</evidence>
<dbReference type="RefSeq" id="WP_377337782.1">
    <property type="nucleotide sequence ID" value="NZ_JBHLUE010000007.1"/>
</dbReference>
<feature type="transmembrane region" description="Helical" evidence="2">
    <location>
        <begin position="36"/>
        <end position="54"/>
    </location>
</feature>
<comment type="caution">
    <text evidence="3">The sequence shown here is derived from an EMBL/GenBank/DDBJ whole genome shotgun (WGS) entry which is preliminary data.</text>
</comment>
<reference evidence="3 4" key="1">
    <citation type="submission" date="2024-09" db="EMBL/GenBank/DDBJ databases">
        <authorList>
            <person name="Sun Q."/>
            <person name="Mori K."/>
        </authorList>
    </citation>
    <scope>NUCLEOTIDE SEQUENCE [LARGE SCALE GENOMIC DNA]</scope>
    <source>
        <strain evidence="3 4">TBRC 2205</strain>
    </source>
</reference>
<proteinExistence type="predicted"/>
<evidence type="ECO:0000256" key="2">
    <source>
        <dbReference type="SAM" id="Phobius"/>
    </source>
</evidence>
<dbReference type="Proteomes" id="UP001589894">
    <property type="component" value="Unassembled WGS sequence"/>
</dbReference>
<organism evidence="3 4">
    <name type="scientific">Plantactinospora siamensis</name>
    <dbReference type="NCBI Taxonomy" id="555372"/>
    <lineage>
        <taxon>Bacteria</taxon>
        <taxon>Bacillati</taxon>
        <taxon>Actinomycetota</taxon>
        <taxon>Actinomycetes</taxon>
        <taxon>Micromonosporales</taxon>
        <taxon>Micromonosporaceae</taxon>
        <taxon>Plantactinospora</taxon>
    </lineage>
</organism>
<evidence type="ECO:0000313" key="3">
    <source>
        <dbReference type="EMBL" id="MFC0564623.1"/>
    </source>
</evidence>
<feature type="compositionally biased region" description="Pro residues" evidence="1">
    <location>
        <begin position="442"/>
        <end position="452"/>
    </location>
</feature>
<keyword evidence="2" id="KW-1133">Transmembrane helix</keyword>
<sequence length="452" mass="47192">MTRLWHGLGLGLCGLTGVGLVWVVLAAPGRRFVFTPAWSALFAGWVLLALTLVLDRLVRRQDPEPAERTARVAAQRAEAARTHAAELARRARAADRDPVAADIVAAGRVAISAAAEHTAAVVKVRRAGLKSLVVGADGRASTSKLQAALWTYAVLFVLVYMVVLGRTPLAPTSGGRYGDAFAAFLAAGFRPEYVALLGLPVAGAVAAQGITTGKVVSQQLLKAPPTARPGVARGLAETVSNDAGETDLLDLQYFGFNAIALLYFFVSFATTSAVDPGRGLPTIPATLLALSGVSTTAYLVKKQLESGLAPVITAVTPMRVVLGVDRRIVIGGDGFLAEGRPVNSAFNQVLLDGRPLPTDENSWSRSTVTAVLPAETDRAALERLGWRQTTRGHLAALTVRDDRGTSSPLVEIEVHLPARATAPADPTPPVPAQPDPAADQLPPAPAPADPAG</sequence>
<protein>
    <submittedName>
        <fullName evidence="3">IPT/TIG domain-containing protein</fullName>
    </submittedName>
</protein>
<feature type="transmembrane region" description="Helical" evidence="2">
    <location>
        <begin position="251"/>
        <end position="270"/>
    </location>
</feature>
<feature type="region of interest" description="Disordered" evidence="1">
    <location>
        <begin position="416"/>
        <end position="452"/>
    </location>
</feature>
<name>A0ABV6NX26_9ACTN</name>
<dbReference type="EMBL" id="JBHLUE010000007">
    <property type="protein sequence ID" value="MFC0564623.1"/>
    <property type="molecule type" value="Genomic_DNA"/>
</dbReference>
<accession>A0ABV6NX26</accession>
<keyword evidence="2" id="KW-0812">Transmembrane</keyword>
<keyword evidence="4" id="KW-1185">Reference proteome</keyword>
<gene>
    <name evidence="3" type="ORF">ACFFHU_10805</name>
</gene>
<evidence type="ECO:0000313" key="4">
    <source>
        <dbReference type="Proteomes" id="UP001589894"/>
    </source>
</evidence>
<feature type="compositionally biased region" description="Pro residues" evidence="1">
    <location>
        <begin position="425"/>
        <end position="434"/>
    </location>
</feature>
<feature type="transmembrane region" description="Helical" evidence="2">
    <location>
        <begin position="147"/>
        <end position="165"/>
    </location>
</feature>
<keyword evidence="2" id="KW-0472">Membrane</keyword>